<protein>
    <submittedName>
        <fullName evidence="1">Uncharacterized protein</fullName>
    </submittedName>
</protein>
<dbReference type="EMBL" id="JADBHS010000009">
    <property type="protein sequence ID" value="MBE2986623.1"/>
    <property type="molecule type" value="Genomic_DNA"/>
</dbReference>
<dbReference type="AlphaFoldDB" id="A0ABD4JIT5"/>
<accession>A0ABD4JIT5</accession>
<sequence length="125" mass="14826">MKKCNKQEICSNIRPVCRSKTTYGDIERELGGKLVRIRFKVKKTSLSDLTDEFYSIGSNYFKFDERDYDRIDKAVENELLNLKEDLKALKIPKKFIDAILKDKAKKLKKREFARRALYQEILSKR</sequence>
<gene>
    <name evidence="1" type="ORF">CCAL12919_05685</name>
</gene>
<dbReference type="Proteomes" id="UP001318760">
    <property type="component" value="Unassembled WGS sequence"/>
</dbReference>
<evidence type="ECO:0000313" key="1">
    <source>
        <dbReference type="EMBL" id="MBE2986623.1"/>
    </source>
</evidence>
<comment type="caution">
    <text evidence="1">The sequence shown here is derived from an EMBL/GenBank/DDBJ whole genome shotgun (WGS) entry which is preliminary data.</text>
</comment>
<reference evidence="1 2" key="1">
    <citation type="submission" date="2020-10" db="EMBL/GenBank/DDBJ databases">
        <title>Campylobacter californiensis sp. nov. isolated from cattle and feral swine in California.</title>
        <authorList>
            <person name="Miller W.G."/>
        </authorList>
    </citation>
    <scope>NUCLEOTIDE SEQUENCE [LARGE SCALE GENOMIC DNA]</scope>
    <source>
        <strain evidence="1 2">RM12919</strain>
    </source>
</reference>
<proteinExistence type="predicted"/>
<dbReference type="RefSeq" id="WP_336613696.1">
    <property type="nucleotide sequence ID" value="NZ_JADBHS010000009.1"/>
</dbReference>
<name>A0ABD4JIT5_9BACT</name>
<evidence type="ECO:0000313" key="2">
    <source>
        <dbReference type="Proteomes" id="UP001318760"/>
    </source>
</evidence>
<organism evidence="1 2">
    <name type="scientific">Campylobacter californiensis</name>
    <dbReference type="NCBI Taxonomy" id="1032243"/>
    <lineage>
        <taxon>Bacteria</taxon>
        <taxon>Pseudomonadati</taxon>
        <taxon>Campylobacterota</taxon>
        <taxon>Epsilonproteobacteria</taxon>
        <taxon>Campylobacterales</taxon>
        <taxon>Campylobacteraceae</taxon>
        <taxon>Campylobacter</taxon>
    </lineage>
</organism>